<dbReference type="PANTHER" id="PTHR12549">
    <property type="entry name" value="JMJC DOMAIN-CONTAINING HISTONE DEMETHYLATION PROTEIN"/>
    <property type="match status" value="1"/>
</dbReference>
<dbReference type="InterPro" id="IPR003347">
    <property type="entry name" value="JmjC_dom"/>
</dbReference>
<dbReference type="InterPro" id="IPR045109">
    <property type="entry name" value="LSDs-like"/>
</dbReference>
<reference evidence="7 8" key="1">
    <citation type="journal article" date="2022" name="Nat. Plants">
        <title>Genomes of leafy and leafless Platanthera orchids illuminate the evolution of mycoheterotrophy.</title>
        <authorList>
            <person name="Li M.H."/>
            <person name="Liu K.W."/>
            <person name="Li Z."/>
            <person name="Lu H.C."/>
            <person name="Ye Q.L."/>
            <person name="Zhang D."/>
            <person name="Wang J.Y."/>
            <person name="Li Y.F."/>
            <person name="Zhong Z.M."/>
            <person name="Liu X."/>
            <person name="Yu X."/>
            <person name="Liu D.K."/>
            <person name="Tu X.D."/>
            <person name="Liu B."/>
            <person name="Hao Y."/>
            <person name="Liao X.Y."/>
            <person name="Jiang Y.T."/>
            <person name="Sun W.H."/>
            <person name="Chen J."/>
            <person name="Chen Y.Q."/>
            <person name="Ai Y."/>
            <person name="Zhai J.W."/>
            <person name="Wu S.S."/>
            <person name="Zhou Z."/>
            <person name="Hsiao Y.Y."/>
            <person name="Wu W.L."/>
            <person name="Chen Y.Y."/>
            <person name="Lin Y.F."/>
            <person name="Hsu J.L."/>
            <person name="Li C.Y."/>
            <person name="Wang Z.W."/>
            <person name="Zhao X."/>
            <person name="Zhong W.Y."/>
            <person name="Ma X.K."/>
            <person name="Ma L."/>
            <person name="Huang J."/>
            <person name="Chen G.Z."/>
            <person name="Huang M.Z."/>
            <person name="Huang L."/>
            <person name="Peng D.H."/>
            <person name="Luo Y.B."/>
            <person name="Zou S.Q."/>
            <person name="Chen S.P."/>
            <person name="Lan S."/>
            <person name="Tsai W.C."/>
            <person name="Van de Peer Y."/>
            <person name="Liu Z.J."/>
        </authorList>
    </citation>
    <scope>NUCLEOTIDE SEQUENCE [LARGE SCALE GENOMIC DNA]</scope>
    <source>
        <strain evidence="7">Lor288</strain>
    </source>
</reference>
<evidence type="ECO:0000256" key="3">
    <source>
        <dbReference type="ARBA" id="ARBA00022723"/>
    </source>
</evidence>
<evidence type="ECO:0000313" key="7">
    <source>
        <dbReference type="EMBL" id="KAK8953509.1"/>
    </source>
</evidence>
<sequence>MAGRGNRTGGLQKRTDTEARREVSEQGPRGAGNKINLCILAGVRREEEMVPNDQGRHVVHYYLDFGYRLAFLGCKCGGSEVAIGLFDPSFLLAVPGRSGEELEGFSFVKSRRRRRRQREAEEGFSSVNRFQRYGVVKIFHHSNSREYHDSSAGAVCTALARNSVWRPFSNNRGPPLPNRGAKHSLSFCIGPQNSKISTFIGCHLGGGTYLKMFMVELHDNFCWEIELLLTLSIDEANNKPRNNSIKACLLLHTAEPDAEGYQRSMVEKHDKVSENSRIDLDEFVGEEEYQSGSGTRMNFLEKKRSEPAPSMANLAKHYENAGTIWDIFRRQDVPKLNEFFRVHSDRFEYSGTFPVYEQVLYLNDEHKRKLKDEFNIEPWVIQQHVGEAVFIPSGCPFRVSNLQSSVQLAFDFLSPESLGESVRMAQGMRCLPSDHEAKLKMPEVEKMTLYAASSAIREVQKIALDPKYRQPSIEEYLSSAVKKDRAVITQPEAEPAVLDRRDELGFGIRAG</sequence>
<dbReference type="Gene3D" id="2.60.120.650">
    <property type="entry name" value="Cupin"/>
    <property type="match status" value="1"/>
</dbReference>
<dbReference type="Pfam" id="PF02373">
    <property type="entry name" value="JmjC"/>
    <property type="match status" value="1"/>
</dbReference>
<evidence type="ECO:0000259" key="6">
    <source>
        <dbReference type="PROSITE" id="PS51184"/>
    </source>
</evidence>
<comment type="subcellular location">
    <subcellularLocation>
        <location evidence="1">Nucleus</location>
    </subcellularLocation>
</comment>
<keyword evidence="3" id="KW-0479">Metal-binding</keyword>
<accession>A0ABR2LYG4</accession>
<keyword evidence="4" id="KW-0539">Nucleus</keyword>
<dbReference type="PANTHER" id="PTHR12549:SF17">
    <property type="entry name" value="E3 UBIQUITIN-PROTEIN LIGASE JMJ24"/>
    <property type="match status" value="1"/>
</dbReference>
<comment type="similarity">
    <text evidence="2">Belongs to the JARID1 histone demethylase family.</text>
</comment>
<name>A0ABR2LYG4_9ASPA</name>
<evidence type="ECO:0000256" key="1">
    <source>
        <dbReference type="ARBA" id="ARBA00004123"/>
    </source>
</evidence>
<proteinExistence type="inferred from homology"/>
<dbReference type="EMBL" id="JBBWWR010000014">
    <property type="protein sequence ID" value="KAK8953509.1"/>
    <property type="molecule type" value="Genomic_DNA"/>
</dbReference>
<organism evidence="7 8">
    <name type="scientific">Platanthera guangdongensis</name>
    <dbReference type="NCBI Taxonomy" id="2320717"/>
    <lineage>
        <taxon>Eukaryota</taxon>
        <taxon>Viridiplantae</taxon>
        <taxon>Streptophyta</taxon>
        <taxon>Embryophyta</taxon>
        <taxon>Tracheophyta</taxon>
        <taxon>Spermatophyta</taxon>
        <taxon>Magnoliopsida</taxon>
        <taxon>Liliopsida</taxon>
        <taxon>Asparagales</taxon>
        <taxon>Orchidaceae</taxon>
        <taxon>Orchidoideae</taxon>
        <taxon>Orchideae</taxon>
        <taxon>Orchidinae</taxon>
        <taxon>Platanthera</taxon>
    </lineage>
</organism>
<evidence type="ECO:0000256" key="5">
    <source>
        <dbReference type="SAM" id="MobiDB-lite"/>
    </source>
</evidence>
<evidence type="ECO:0000256" key="2">
    <source>
        <dbReference type="ARBA" id="ARBA00006801"/>
    </source>
</evidence>
<dbReference type="Proteomes" id="UP001412067">
    <property type="component" value="Unassembled WGS sequence"/>
</dbReference>
<feature type="domain" description="JmjC" evidence="6">
    <location>
        <begin position="273"/>
        <end position="429"/>
    </location>
</feature>
<dbReference type="SUPFAM" id="SSF51197">
    <property type="entry name" value="Clavaminate synthase-like"/>
    <property type="match status" value="1"/>
</dbReference>
<gene>
    <name evidence="7" type="ORF">KSP40_PGU011771</name>
</gene>
<protein>
    <recommendedName>
        <fullName evidence="6">JmjC domain-containing protein</fullName>
    </recommendedName>
</protein>
<keyword evidence="8" id="KW-1185">Reference proteome</keyword>
<feature type="region of interest" description="Disordered" evidence="5">
    <location>
        <begin position="1"/>
        <end position="29"/>
    </location>
</feature>
<evidence type="ECO:0000256" key="4">
    <source>
        <dbReference type="ARBA" id="ARBA00023242"/>
    </source>
</evidence>
<dbReference type="PROSITE" id="PS51184">
    <property type="entry name" value="JMJC"/>
    <property type="match status" value="1"/>
</dbReference>
<evidence type="ECO:0000313" key="8">
    <source>
        <dbReference type="Proteomes" id="UP001412067"/>
    </source>
</evidence>
<dbReference type="SMART" id="SM00558">
    <property type="entry name" value="JmjC"/>
    <property type="match status" value="1"/>
</dbReference>
<comment type="caution">
    <text evidence="7">The sequence shown here is derived from an EMBL/GenBank/DDBJ whole genome shotgun (WGS) entry which is preliminary data.</text>
</comment>
<feature type="compositionally biased region" description="Basic and acidic residues" evidence="5">
    <location>
        <begin position="13"/>
        <end position="24"/>
    </location>
</feature>